<dbReference type="SUPFAM" id="SSF53474">
    <property type="entry name" value="alpha/beta-Hydrolases"/>
    <property type="match status" value="1"/>
</dbReference>
<dbReference type="Gene3D" id="3.40.50.1820">
    <property type="entry name" value="alpha/beta hydrolase"/>
    <property type="match status" value="1"/>
</dbReference>
<dbReference type="AlphaFoldDB" id="A0A7R8UJ54"/>
<dbReference type="InParanoid" id="A0A7R8UJ54"/>
<proteinExistence type="predicted"/>
<dbReference type="InterPro" id="IPR050278">
    <property type="entry name" value="Serine_Prot_S9B/DPPIV"/>
</dbReference>
<sequence length="122" mass="13810">MKRLLDWEPNKDIRDTISKLQLPKTSFHSIDLENGYTAQVMLLLPPDADLSGKTKYPMLVDVYGGPDSYSVVDRWSIDWGSYLASSHSVIYAKIDGRGSGSRRGHHFNTLTTCDIFLLQVIY</sequence>
<accession>A0A7R8UJ54</accession>
<reference evidence="1 2" key="1">
    <citation type="submission" date="2020-11" db="EMBL/GenBank/DDBJ databases">
        <authorList>
            <person name="Wallbank WR R."/>
            <person name="Pardo Diaz C."/>
            <person name="Kozak K."/>
            <person name="Martin S."/>
            <person name="Jiggins C."/>
            <person name="Moest M."/>
            <person name="Warren A I."/>
            <person name="Generalovic N T."/>
            <person name="Byers J.R.P. K."/>
            <person name="Montejo-Kovacevich G."/>
            <person name="Yen C E."/>
        </authorList>
    </citation>
    <scope>NUCLEOTIDE SEQUENCE [LARGE SCALE GENOMIC DNA]</scope>
</reference>
<dbReference type="GO" id="GO:0008239">
    <property type="term" value="F:dipeptidyl-peptidase activity"/>
    <property type="evidence" value="ECO:0007669"/>
    <property type="project" value="TreeGrafter"/>
</dbReference>
<dbReference type="Proteomes" id="UP000594454">
    <property type="component" value="Chromosome 2"/>
</dbReference>
<gene>
    <name evidence="1" type="ORF">HERILL_LOCUS4912</name>
</gene>
<protein>
    <submittedName>
        <fullName evidence="1">Uncharacterized protein</fullName>
    </submittedName>
</protein>
<dbReference type="PANTHER" id="PTHR11731">
    <property type="entry name" value="PROTEASE FAMILY S9B,C DIPEPTIDYL-PEPTIDASE IV-RELATED"/>
    <property type="match status" value="1"/>
</dbReference>
<dbReference type="PANTHER" id="PTHR11731:SF192">
    <property type="entry name" value="IP17501P"/>
    <property type="match status" value="1"/>
</dbReference>
<evidence type="ECO:0000313" key="2">
    <source>
        <dbReference type="Proteomes" id="UP000594454"/>
    </source>
</evidence>
<dbReference type="OrthoDB" id="16520at2759"/>
<evidence type="ECO:0000313" key="1">
    <source>
        <dbReference type="EMBL" id="CAD7081823.1"/>
    </source>
</evidence>
<name>A0A7R8UJ54_HERIL</name>
<dbReference type="EMBL" id="LR899010">
    <property type="protein sequence ID" value="CAD7081823.1"/>
    <property type="molecule type" value="Genomic_DNA"/>
</dbReference>
<dbReference type="InterPro" id="IPR029058">
    <property type="entry name" value="AB_hydrolase_fold"/>
</dbReference>
<dbReference type="GO" id="GO:0005886">
    <property type="term" value="C:plasma membrane"/>
    <property type="evidence" value="ECO:0007669"/>
    <property type="project" value="TreeGrafter"/>
</dbReference>
<keyword evidence="2" id="KW-1185">Reference proteome</keyword>
<dbReference type="GO" id="GO:0006508">
    <property type="term" value="P:proteolysis"/>
    <property type="evidence" value="ECO:0007669"/>
    <property type="project" value="TreeGrafter"/>
</dbReference>
<organism evidence="1 2">
    <name type="scientific">Hermetia illucens</name>
    <name type="common">Black soldier fly</name>
    <dbReference type="NCBI Taxonomy" id="343691"/>
    <lineage>
        <taxon>Eukaryota</taxon>
        <taxon>Metazoa</taxon>
        <taxon>Ecdysozoa</taxon>
        <taxon>Arthropoda</taxon>
        <taxon>Hexapoda</taxon>
        <taxon>Insecta</taxon>
        <taxon>Pterygota</taxon>
        <taxon>Neoptera</taxon>
        <taxon>Endopterygota</taxon>
        <taxon>Diptera</taxon>
        <taxon>Brachycera</taxon>
        <taxon>Stratiomyomorpha</taxon>
        <taxon>Stratiomyidae</taxon>
        <taxon>Hermetiinae</taxon>
        <taxon>Hermetia</taxon>
    </lineage>
</organism>